<accession>A0ABW6VNR1</accession>
<gene>
    <name evidence="2" type="ORF">ACFY3B_06700</name>
</gene>
<comment type="caution">
    <text evidence="2">The sequence shown here is derived from an EMBL/GenBank/DDBJ whole genome shotgun (WGS) entry which is preliminary data.</text>
</comment>
<name>A0ABW6VNR1_9ACTN</name>
<dbReference type="EC" id="2.3.1.-" evidence="2"/>
<evidence type="ECO:0000313" key="2">
    <source>
        <dbReference type="EMBL" id="MFF5199283.1"/>
    </source>
</evidence>
<dbReference type="InterPro" id="IPR016181">
    <property type="entry name" value="Acyl_CoA_acyltransferase"/>
</dbReference>
<dbReference type="GO" id="GO:0016746">
    <property type="term" value="F:acyltransferase activity"/>
    <property type="evidence" value="ECO:0007669"/>
    <property type="project" value="UniProtKB-KW"/>
</dbReference>
<dbReference type="Gene3D" id="3.40.630.30">
    <property type="match status" value="1"/>
</dbReference>
<keyword evidence="2" id="KW-0808">Transferase</keyword>
<proteinExistence type="predicted"/>
<evidence type="ECO:0000259" key="1">
    <source>
        <dbReference type="PROSITE" id="PS51186"/>
    </source>
</evidence>
<protein>
    <submittedName>
        <fullName evidence="2">GNAT family N-acetyltransferase</fullName>
        <ecNumber evidence="2">2.3.1.-</ecNumber>
    </submittedName>
</protein>
<dbReference type="Pfam" id="PF00583">
    <property type="entry name" value="Acetyltransf_1"/>
    <property type="match status" value="1"/>
</dbReference>
<dbReference type="RefSeq" id="WP_210860949.1">
    <property type="nucleotide sequence ID" value="NZ_JBIAZM010000002.1"/>
</dbReference>
<dbReference type="SUPFAM" id="SSF55729">
    <property type="entry name" value="Acyl-CoA N-acyltransferases (Nat)"/>
    <property type="match status" value="1"/>
</dbReference>
<organism evidence="2 3">
    <name type="scientific">Micromonospora parva</name>
    <dbReference type="NCBI Taxonomy" id="1464048"/>
    <lineage>
        <taxon>Bacteria</taxon>
        <taxon>Bacillati</taxon>
        <taxon>Actinomycetota</taxon>
        <taxon>Actinomycetes</taxon>
        <taxon>Micromonosporales</taxon>
        <taxon>Micromonosporaceae</taxon>
        <taxon>Micromonospora</taxon>
    </lineage>
</organism>
<evidence type="ECO:0000313" key="3">
    <source>
        <dbReference type="Proteomes" id="UP001602287"/>
    </source>
</evidence>
<sequence>MTAPADLTPLAEAVECEFMHSYESQAPAPTYTDLGIATTRIGGGVALGMRNDPSGGYWSKALGFGTTEPFTVQVLDDVLDFYREHGIGQAVIQLIPSVVPAGFEEVAAARGLTPGSTWIKLAARPEDVTAGRTRLRVGPVPTTEARRWADVLLTGFGMPTGGLTDMVAATVGRPAWRPCAAWDGGELVAGANLFLHGEAAALNAAATASGHRGLGAQSALITARARAAVEAGCRWLFAETGKPAPGQQNPSLNNLRRAGLVPLYERRNWVWRAAS</sequence>
<reference evidence="2 3" key="1">
    <citation type="submission" date="2024-10" db="EMBL/GenBank/DDBJ databases">
        <title>The Natural Products Discovery Center: Release of the First 8490 Sequenced Strains for Exploring Actinobacteria Biosynthetic Diversity.</title>
        <authorList>
            <person name="Kalkreuter E."/>
            <person name="Kautsar S.A."/>
            <person name="Yang D."/>
            <person name="Bader C.D."/>
            <person name="Teijaro C.N."/>
            <person name="Fluegel L."/>
            <person name="Davis C.M."/>
            <person name="Simpson J.R."/>
            <person name="Lauterbach L."/>
            <person name="Steele A.D."/>
            <person name="Gui C."/>
            <person name="Meng S."/>
            <person name="Li G."/>
            <person name="Viehrig K."/>
            <person name="Ye F."/>
            <person name="Su P."/>
            <person name="Kiefer A.F."/>
            <person name="Nichols A."/>
            <person name="Cepeda A.J."/>
            <person name="Yan W."/>
            <person name="Fan B."/>
            <person name="Jiang Y."/>
            <person name="Adhikari A."/>
            <person name="Zheng C.-J."/>
            <person name="Schuster L."/>
            <person name="Cowan T.M."/>
            <person name="Smanski M.J."/>
            <person name="Chevrette M.G."/>
            <person name="De Carvalho L.P.S."/>
            <person name="Shen B."/>
        </authorList>
    </citation>
    <scope>NUCLEOTIDE SEQUENCE [LARGE SCALE GENOMIC DNA]</scope>
    <source>
        <strain evidence="2 3">NPDC000140</strain>
    </source>
</reference>
<keyword evidence="2" id="KW-0012">Acyltransferase</keyword>
<dbReference type="Proteomes" id="UP001602287">
    <property type="component" value="Unassembled WGS sequence"/>
</dbReference>
<dbReference type="EMBL" id="JBIAZM010000002">
    <property type="protein sequence ID" value="MFF5199283.1"/>
    <property type="molecule type" value="Genomic_DNA"/>
</dbReference>
<dbReference type="InterPro" id="IPR000182">
    <property type="entry name" value="GNAT_dom"/>
</dbReference>
<feature type="domain" description="N-acetyltransferase" evidence="1">
    <location>
        <begin position="135"/>
        <end position="275"/>
    </location>
</feature>
<dbReference type="PROSITE" id="PS51186">
    <property type="entry name" value="GNAT"/>
    <property type="match status" value="1"/>
</dbReference>
<keyword evidence="3" id="KW-1185">Reference proteome</keyword>